<keyword evidence="5 12" id="KW-0808">Transferase</keyword>
<dbReference type="InterPro" id="IPR036425">
    <property type="entry name" value="MoaB/Mog-like_dom_sf"/>
</dbReference>
<comment type="pathway">
    <text evidence="1">Cofactor biosynthesis; molybdopterin biosynthesis.</text>
</comment>
<dbReference type="GO" id="GO:0005524">
    <property type="term" value="F:ATP binding"/>
    <property type="evidence" value="ECO:0007669"/>
    <property type="project" value="UniProtKB-KW"/>
</dbReference>
<reference evidence="13" key="1">
    <citation type="submission" date="2016-09" db="EMBL/GenBank/DDBJ databases">
        <title>Genome Sequence of Bathymodiolus thermophilus sulfur-oxidizing gill endosymbiont.</title>
        <authorList>
            <person name="Ponnudurai R."/>
            <person name="Kleiner M."/>
            <person name="Sayavedra L."/>
            <person name="Thuermer A."/>
            <person name="Felbeck H."/>
            <person name="Schlueter R."/>
            <person name="Schweder T."/>
            <person name="Markert S."/>
        </authorList>
    </citation>
    <scope>NUCLEOTIDE SEQUENCE [LARGE SCALE GENOMIC DNA]</scope>
    <source>
        <strain evidence="13">BAT/CrabSpa'14</strain>
    </source>
</reference>
<protein>
    <recommendedName>
        <fullName evidence="4">Molybdopterin adenylyltransferase</fullName>
        <ecNumber evidence="3">2.7.7.75</ecNumber>
    </recommendedName>
</protein>
<dbReference type="PROSITE" id="PS01078">
    <property type="entry name" value="MOCF_BIOSYNTHESIS_1"/>
    <property type="match status" value="1"/>
</dbReference>
<evidence type="ECO:0000256" key="7">
    <source>
        <dbReference type="ARBA" id="ARBA00022840"/>
    </source>
</evidence>
<evidence type="ECO:0000256" key="3">
    <source>
        <dbReference type="ARBA" id="ARBA00012509"/>
    </source>
</evidence>
<dbReference type="InterPro" id="IPR051920">
    <property type="entry name" value="MPT_Adenylyltrnsfr/MoaC-Rel"/>
</dbReference>
<proteinExistence type="inferred from homology"/>
<dbReference type="OrthoDB" id="9784492at2"/>
<organism evidence="12 13">
    <name type="scientific">Bathymodiolus thermophilus thioautotrophic gill symbiont</name>
    <dbReference type="NCBI Taxonomy" id="2360"/>
    <lineage>
        <taxon>Bacteria</taxon>
        <taxon>Pseudomonadati</taxon>
        <taxon>Pseudomonadota</taxon>
        <taxon>Gammaproteobacteria</taxon>
        <taxon>sulfur-oxidizing symbionts</taxon>
    </lineage>
</organism>
<dbReference type="SUPFAM" id="SSF53218">
    <property type="entry name" value="Molybdenum cofactor biosynthesis proteins"/>
    <property type="match status" value="1"/>
</dbReference>
<dbReference type="Pfam" id="PF00994">
    <property type="entry name" value="MoCF_biosynth"/>
    <property type="match status" value="1"/>
</dbReference>
<name>A0A1J5U6I6_9GAMM</name>
<dbReference type="InterPro" id="IPR001453">
    <property type="entry name" value="MoaB/Mog_dom"/>
</dbReference>
<dbReference type="Gene3D" id="3.40.980.10">
    <property type="entry name" value="MoaB/Mog-like domain"/>
    <property type="match status" value="1"/>
</dbReference>
<evidence type="ECO:0000256" key="4">
    <source>
        <dbReference type="ARBA" id="ARBA00013491"/>
    </source>
</evidence>
<dbReference type="PANTHER" id="PTHR43764:SF1">
    <property type="entry name" value="MOLYBDOPTERIN MOLYBDOTRANSFERASE"/>
    <property type="match status" value="1"/>
</dbReference>
<dbReference type="GO" id="GO:0006777">
    <property type="term" value="P:Mo-molybdopterin cofactor biosynthetic process"/>
    <property type="evidence" value="ECO:0007669"/>
    <property type="project" value="UniProtKB-KW"/>
</dbReference>
<keyword evidence="8" id="KW-0501">Molybdenum cofactor biosynthesis</keyword>
<evidence type="ECO:0000259" key="11">
    <source>
        <dbReference type="SMART" id="SM00852"/>
    </source>
</evidence>
<feature type="domain" description="MoaB/Mog" evidence="11">
    <location>
        <begin position="15"/>
        <end position="161"/>
    </location>
</feature>
<dbReference type="SMART" id="SM00852">
    <property type="entry name" value="MoCF_biosynth"/>
    <property type="match status" value="1"/>
</dbReference>
<dbReference type="InterPro" id="IPR008284">
    <property type="entry name" value="MoCF_biosynth_CS"/>
</dbReference>
<dbReference type="Proteomes" id="UP000182798">
    <property type="component" value="Unassembled WGS sequence"/>
</dbReference>
<evidence type="ECO:0000256" key="9">
    <source>
        <dbReference type="ARBA" id="ARBA00051131"/>
    </source>
</evidence>
<comment type="function">
    <text evidence="10">Catalyzes the adenylation of molybdopterin as part of the biosynthesis of the molybdenum-cofactor.</text>
</comment>
<keyword evidence="6" id="KW-0547">Nucleotide-binding</keyword>
<accession>A0A1J5U6I6</accession>
<comment type="similarity">
    <text evidence="2">Belongs to the MoaB/Mog family.</text>
</comment>
<keyword evidence="12" id="KW-0548">Nucleotidyltransferase</keyword>
<comment type="caution">
    <text evidence="12">The sequence shown here is derived from an EMBL/GenBank/DDBJ whole genome shotgun (WGS) entry which is preliminary data.</text>
</comment>
<gene>
    <name evidence="12" type="ORF">BGC33_09000</name>
</gene>
<dbReference type="GO" id="GO:0061598">
    <property type="term" value="F:molybdopterin adenylyltransferase activity"/>
    <property type="evidence" value="ECO:0007669"/>
    <property type="project" value="UniProtKB-EC"/>
</dbReference>
<evidence type="ECO:0000256" key="6">
    <source>
        <dbReference type="ARBA" id="ARBA00022741"/>
    </source>
</evidence>
<evidence type="ECO:0000256" key="5">
    <source>
        <dbReference type="ARBA" id="ARBA00022679"/>
    </source>
</evidence>
<dbReference type="PANTHER" id="PTHR43764">
    <property type="entry name" value="MOLYBDENUM COFACTOR BIOSYNTHESIS"/>
    <property type="match status" value="1"/>
</dbReference>
<keyword evidence="7" id="KW-0067">ATP-binding</keyword>
<evidence type="ECO:0000256" key="2">
    <source>
        <dbReference type="ARBA" id="ARBA00006112"/>
    </source>
</evidence>
<dbReference type="FunFam" id="3.40.980.10:FF:000005">
    <property type="entry name" value="Molybdopterin biosynthesis mog protein"/>
    <property type="match status" value="1"/>
</dbReference>
<dbReference type="EC" id="2.7.7.75" evidence="3"/>
<dbReference type="NCBIfam" id="TIGR00177">
    <property type="entry name" value="molyb_syn"/>
    <property type="match status" value="1"/>
</dbReference>
<comment type="catalytic activity">
    <reaction evidence="9">
        <text>molybdopterin + ATP + H(+) = adenylyl-molybdopterin + diphosphate</text>
        <dbReference type="Rhea" id="RHEA:31331"/>
        <dbReference type="ChEBI" id="CHEBI:15378"/>
        <dbReference type="ChEBI" id="CHEBI:30616"/>
        <dbReference type="ChEBI" id="CHEBI:33019"/>
        <dbReference type="ChEBI" id="CHEBI:58698"/>
        <dbReference type="ChEBI" id="CHEBI:62727"/>
        <dbReference type="EC" id="2.7.7.75"/>
    </reaction>
</comment>
<evidence type="ECO:0000313" key="13">
    <source>
        <dbReference type="Proteomes" id="UP000182798"/>
    </source>
</evidence>
<evidence type="ECO:0000256" key="1">
    <source>
        <dbReference type="ARBA" id="ARBA00005046"/>
    </source>
</evidence>
<dbReference type="EMBL" id="MIQH01000917">
    <property type="protein sequence ID" value="OIR24009.1"/>
    <property type="molecule type" value="Genomic_DNA"/>
</dbReference>
<evidence type="ECO:0000256" key="8">
    <source>
        <dbReference type="ARBA" id="ARBA00023150"/>
    </source>
</evidence>
<dbReference type="CDD" id="cd00886">
    <property type="entry name" value="MogA_MoaB"/>
    <property type="match status" value="1"/>
</dbReference>
<evidence type="ECO:0000256" key="10">
    <source>
        <dbReference type="ARBA" id="ARBA00058212"/>
    </source>
</evidence>
<dbReference type="RefSeq" id="WP_071565081.1">
    <property type="nucleotide sequence ID" value="NZ_MIQH01000917.1"/>
</dbReference>
<evidence type="ECO:0000313" key="12">
    <source>
        <dbReference type="EMBL" id="OIR24009.1"/>
    </source>
</evidence>
<sequence length="182" mass="19861">MKKTSNKQQTTIKVGFITISDRAARGEYEDIGGPAMQTWINNALLSPYEIATTLIEDEQTLIERTMIDFADNQNCNLILTTGGTGPTTRDVTPEATHAVCERIFDGFAEQMRAVSLRTVPTAILSRQTAGTRGKSLIINLPGKPEAIAVCLGAIFLAVPKCLELLDNSNIQIDLDFVEKNFG</sequence>
<dbReference type="AlphaFoldDB" id="A0A1J5U6I6"/>
<dbReference type="UniPathway" id="UPA00344"/>
<dbReference type="NCBIfam" id="NF006932">
    <property type="entry name" value="PRK09417.1"/>
    <property type="match status" value="1"/>
</dbReference>